<reference evidence="1" key="1">
    <citation type="submission" date="2024-03" db="EMBL/GenBank/DDBJ databases">
        <title>Novel Streptomyces species of biotechnological and ecological value are a feature of Machair soil.</title>
        <authorList>
            <person name="Prole J.R."/>
            <person name="Goodfellow M."/>
            <person name="Allenby N."/>
            <person name="Ward A.C."/>
        </authorList>
    </citation>
    <scope>NUCLEOTIDE SEQUENCE</scope>
    <source>
        <strain evidence="1">MS2.AVA.5</strain>
    </source>
</reference>
<organism evidence="1 2">
    <name type="scientific">Streptomyces achmelvichensis</name>
    <dbReference type="NCBI Taxonomy" id="3134111"/>
    <lineage>
        <taxon>Bacteria</taxon>
        <taxon>Bacillati</taxon>
        <taxon>Actinomycetota</taxon>
        <taxon>Actinomycetes</taxon>
        <taxon>Kitasatosporales</taxon>
        <taxon>Streptomycetaceae</taxon>
        <taxon>Streptomyces</taxon>
    </lineage>
</organism>
<accession>A0ACC6Q8Y2</accession>
<keyword evidence="2" id="KW-1185">Reference proteome</keyword>
<dbReference type="EMBL" id="JBBKAJ010000039">
    <property type="protein sequence ID" value="MEJ8640084.1"/>
    <property type="molecule type" value="Genomic_DNA"/>
</dbReference>
<gene>
    <name evidence="1" type="ORF">WKI67_43125</name>
</gene>
<name>A0ACC6Q8Y2_9ACTN</name>
<proteinExistence type="predicted"/>
<evidence type="ECO:0000313" key="1">
    <source>
        <dbReference type="EMBL" id="MEJ8640084.1"/>
    </source>
</evidence>
<protein>
    <submittedName>
        <fullName evidence="1">IS30 family transposase</fullName>
    </submittedName>
</protein>
<comment type="caution">
    <text evidence="1">The sequence shown here is derived from an EMBL/GenBank/DDBJ whole genome shotgun (WGS) entry which is preliminary data.</text>
</comment>
<evidence type="ECO:0000313" key="2">
    <source>
        <dbReference type="Proteomes" id="UP001377168"/>
    </source>
</evidence>
<sequence>MPGDDLPGPVCRPPRPARRQAPYRPNPTQEAAPRRATLNKIKNMTLIHQRPVEVNDRRSPGHWEGDLIIGRGQGSAIGTLVERTTRYVQLIHLPGGWKAPQVRNALITQTAHMPPQLRRTLTWGQGRELTLHEDIEAISGFRIYFCDPHSPWQRGTNENMNGLLRQYFPKGTDLSVHSARDLREVARQLTAGPASSSVTTPRSRPCENALQAH</sequence>
<dbReference type="Proteomes" id="UP001377168">
    <property type="component" value="Unassembled WGS sequence"/>
</dbReference>